<keyword evidence="3" id="KW-1185">Reference proteome</keyword>
<reference evidence="2" key="1">
    <citation type="journal article" date="2014" name="Int. J. Syst. Evol. Microbiol.">
        <title>Complete genome sequence of Corynebacterium casei LMG S-19264T (=DSM 44701T), isolated from a smear-ripened cheese.</title>
        <authorList>
            <consortium name="US DOE Joint Genome Institute (JGI-PGF)"/>
            <person name="Walter F."/>
            <person name="Albersmeier A."/>
            <person name="Kalinowski J."/>
            <person name="Ruckert C."/>
        </authorList>
    </citation>
    <scope>NUCLEOTIDE SEQUENCE</scope>
    <source>
        <strain evidence="2">KCTC 12719</strain>
    </source>
</reference>
<dbReference type="RefSeq" id="WP_189603793.1">
    <property type="nucleotide sequence ID" value="NZ_BMXB01000002.1"/>
</dbReference>
<comment type="caution">
    <text evidence="2">The sequence shown here is derived from an EMBL/GenBank/DDBJ whole genome shotgun (WGS) entry which is preliminary data.</text>
</comment>
<dbReference type="AlphaFoldDB" id="A0A918SAM4"/>
<keyword evidence="1" id="KW-1133">Transmembrane helix</keyword>
<name>A0A918SAM4_9FLAO</name>
<keyword evidence="1" id="KW-0812">Transmembrane</keyword>
<reference evidence="2" key="2">
    <citation type="submission" date="2020-09" db="EMBL/GenBank/DDBJ databases">
        <authorList>
            <person name="Sun Q."/>
            <person name="Kim S."/>
        </authorList>
    </citation>
    <scope>NUCLEOTIDE SEQUENCE</scope>
    <source>
        <strain evidence="2">KCTC 12719</strain>
    </source>
</reference>
<feature type="transmembrane region" description="Helical" evidence="1">
    <location>
        <begin position="5"/>
        <end position="26"/>
    </location>
</feature>
<keyword evidence="1" id="KW-0472">Membrane</keyword>
<evidence type="ECO:0000313" key="3">
    <source>
        <dbReference type="Proteomes" id="UP000610456"/>
    </source>
</evidence>
<protein>
    <submittedName>
        <fullName evidence="2">Uncharacterized protein</fullName>
    </submittedName>
</protein>
<dbReference type="EMBL" id="BMXB01000002">
    <property type="protein sequence ID" value="GHA31970.1"/>
    <property type="molecule type" value="Genomic_DNA"/>
</dbReference>
<sequence>MKNILVYYFAILVPLAILFSLSQLGYIGPRDLVLLFLFYLVVYRTYVDGLRLVAKDLISKKEIWKLMLPGSRSGYIRELYFETEMETEKEA</sequence>
<dbReference type="Proteomes" id="UP000610456">
    <property type="component" value="Unassembled WGS sequence"/>
</dbReference>
<evidence type="ECO:0000313" key="2">
    <source>
        <dbReference type="EMBL" id="GHA31970.1"/>
    </source>
</evidence>
<feature type="transmembrane region" description="Helical" evidence="1">
    <location>
        <begin position="32"/>
        <end position="54"/>
    </location>
</feature>
<evidence type="ECO:0000256" key="1">
    <source>
        <dbReference type="SAM" id="Phobius"/>
    </source>
</evidence>
<organism evidence="2 3">
    <name type="scientific">Salinimicrobium marinum</name>
    <dbReference type="NCBI Taxonomy" id="680283"/>
    <lineage>
        <taxon>Bacteria</taxon>
        <taxon>Pseudomonadati</taxon>
        <taxon>Bacteroidota</taxon>
        <taxon>Flavobacteriia</taxon>
        <taxon>Flavobacteriales</taxon>
        <taxon>Flavobacteriaceae</taxon>
        <taxon>Salinimicrobium</taxon>
    </lineage>
</organism>
<accession>A0A918SAM4</accession>
<gene>
    <name evidence="2" type="ORF">GCM10007103_12020</name>
</gene>
<proteinExistence type="predicted"/>